<reference evidence="1 2" key="1">
    <citation type="submission" date="2024-09" db="EMBL/GenBank/DDBJ databases">
        <authorList>
            <person name="Sun Q."/>
            <person name="Mori K."/>
        </authorList>
    </citation>
    <scope>NUCLEOTIDE SEQUENCE [LARGE SCALE GENOMIC DNA]</scope>
    <source>
        <strain evidence="1 2">JCM 9626</strain>
    </source>
</reference>
<protein>
    <submittedName>
        <fullName evidence="1">Uncharacterized protein</fullName>
    </submittedName>
</protein>
<evidence type="ECO:0000313" key="2">
    <source>
        <dbReference type="Proteomes" id="UP001589750"/>
    </source>
</evidence>
<organism evidence="1 2">
    <name type="scientific">Nocardioides plantarum</name>
    <dbReference type="NCBI Taxonomy" id="29299"/>
    <lineage>
        <taxon>Bacteria</taxon>
        <taxon>Bacillati</taxon>
        <taxon>Actinomycetota</taxon>
        <taxon>Actinomycetes</taxon>
        <taxon>Propionibacteriales</taxon>
        <taxon>Nocardioidaceae</taxon>
        <taxon>Nocardioides</taxon>
    </lineage>
</organism>
<sequence>MRPDIPTIGRLGWLTCAVDESGSSPSPDAFEVVVDGIEFSVVYDMSQPGAYHYTRRTHPAYGYGFTSRRSDHQRSTTAHHVDAIRDFLGICDPVTGYIEDDPDDDGSDDVDD</sequence>
<keyword evidence="2" id="KW-1185">Reference proteome</keyword>
<name>A0ABV5K5G7_9ACTN</name>
<dbReference type="RefSeq" id="WP_140010821.1">
    <property type="nucleotide sequence ID" value="NZ_JBHMDG010000002.1"/>
</dbReference>
<comment type="caution">
    <text evidence="1">The sequence shown here is derived from an EMBL/GenBank/DDBJ whole genome shotgun (WGS) entry which is preliminary data.</text>
</comment>
<proteinExistence type="predicted"/>
<accession>A0ABV5K5G7</accession>
<dbReference type="Proteomes" id="UP001589750">
    <property type="component" value="Unassembled WGS sequence"/>
</dbReference>
<evidence type="ECO:0000313" key="1">
    <source>
        <dbReference type="EMBL" id="MFB9311978.1"/>
    </source>
</evidence>
<dbReference type="EMBL" id="JBHMDG010000002">
    <property type="protein sequence ID" value="MFB9311978.1"/>
    <property type="molecule type" value="Genomic_DNA"/>
</dbReference>
<gene>
    <name evidence="1" type="ORF">ACFFRI_02885</name>
</gene>